<dbReference type="Proteomes" id="UP000199213">
    <property type="component" value="Unassembled WGS sequence"/>
</dbReference>
<reference evidence="3" key="1">
    <citation type="submission" date="2016-10" db="EMBL/GenBank/DDBJ databases">
        <authorList>
            <person name="Varghese N."/>
            <person name="Submissions S."/>
        </authorList>
    </citation>
    <scope>NUCLEOTIDE SEQUENCE [LARGE SCALE GENOMIC DNA]</scope>
    <source>
        <strain evidence="3">DSM 45460</strain>
    </source>
</reference>
<name>A0A1G8VMY2_ACTMZ</name>
<dbReference type="EMBL" id="FNFM01000001">
    <property type="protein sequence ID" value="SDJ67421.1"/>
    <property type="molecule type" value="Genomic_DNA"/>
</dbReference>
<sequence length="210" mass="22408">MVQVRGYVKKDGTEVSPHTRSAPGGGGTPTGSLGILVAVVISLAVLGVGGETWRPGTPGEPARTTWRHGGSTFTVVNSEESASCSNLSYGRVAEFFEEHPCRKLRRTLLRVADEDGEPMVVAVSRTTMPTTRSAKWLRKLVDTPGTGNLAELSRGSPSLTKVDFTGTHYASTREGSTVTVSEATPRRDSSTPERSALHEAARAALLYPDR</sequence>
<dbReference type="AlphaFoldDB" id="A0A1G8VMY2"/>
<evidence type="ECO:0000313" key="2">
    <source>
        <dbReference type="EMBL" id="SDJ67421.1"/>
    </source>
</evidence>
<protein>
    <submittedName>
        <fullName evidence="2">Uncharacterized protein</fullName>
    </submittedName>
</protein>
<keyword evidence="3" id="KW-1185">Reference proteome</keyword>
<dbReference type="RefSeq" id="WP_092625426.1">
    <property type="nucleotide sequence ID" value="NZ_FNFM01000001.1"/>
</dbReference>
<organism evidence="2 3">
    <name type="scientific">Actinopolyspora mzabensis</name>
    <dbReference type="NCBI Taxonomy" id="995066"/>
    <lineage>
        <taxon>Bacteria</taxon>
        <taxon>Bacillati</taxon>
        <taxon>Actinomycetota</taxon>
        <taxon>Actinomycetes</taxon>
        <taxon>Actinopolysporales</taxon>
        <taxon>Actinopolysporaceae</taxon>
        <taxon>Actinopolyspora</taxon>
    </lineage>
</organism>
<evidence type="ECO:0000256" key="1">
    <source>
        <dbReference type="SAM" id="MobiDB-lite"/>
    </source>
</evidence>
<feature type="compositionally biased region" description="Basic and acidic residues" evidence="1">
    <location>
        <begin position="184"/>
        <end position="201"/>
    </location>
</feature>
<feature type="compositionally biased region" description="Polar residues" evidence="1">
    <location>
        <begin position="173"/>
        <end position="182"/>
    </location>
</feature>
<gene>
    <name evidence="2" type="ORF">SAMN04487820_101202</name>
</gene>
<feature type="region of interest" description="Disordered" evidence="1">
    <location>
        <begin position="173"/>
        <end position="210"/>
    </location>
</feature>
<proteinExistence type="predicted"/>
<accession>A0A1G8VMY2</accession>
<feature type="region of interest" description="Disordered" evidence="1">
    <location>
        <begin position="1"/>
        <end position="29"/>
    </location>
</feature>
<dbReference type="OrthoDB" id="3470137at2"/>
<evidence type="ECO:0000313" key="3">
    <source>
        <dbReference type="Proteomes" id="UP000199213"/>
    </source>
</evidence>